<reference evidence="8 9" key="1">
    <citation type="journal article" date="2019" name="Sci. Rep.">
        <title>Colletotrichum shisoi sp. nov., an anthracnose pathogen of Perilla frutescens in Japan: molecular phylogenetic, morphological and genomic evidence.</title>
        <authorList>
            <person name="Gan P."/>
            <person name="Tsushima A."/>
            <person name="Hiroyama R."/>
            <person name="Narusaka M."/>
            <person name="Takano Y."/>
            <person name="Narusaka Y."/>
            <person name="Kawaradani M."/>
            <person name="Damm U."/>
            <person name="Shirasu K."/>
        </authorList>
    </citation>
    <scope>NUCLEOTIDE SEQUENCE [LARGE SCALE GENOMIC DNA]</scope>
    <source>
        <strain evidence="8 9">PG-2018a</strain>
    </source>
</reference>
<proteinExistence type="inferred from homology"/>
<feature type="non-terminal residue" evidence="8">
    <location>
        <position position="441"/>
    </location>
</feature>
<dbReference type="InterPro" id="IPR005045">
    <property type="entry name" value="CDC50/LEM3_fam"/>
</dbReference>
<evidence type="ECO:0000256" key="6">
    <source>
        <dbReference type="SAM" id="MobiDB-lite"/>
    </source>
</evidence>
<gene>
    <name evidence="8" type="primary">Mug89-1</name>
    <name evidence="8" type="ORF">CSHISOI_03210</name>
</gene>
<evidence type="ECO:0000256" key="4">
    <source>
        <dbReference type="ARBA" id="ARBA00022989"/>
    </source>
</evidence>
<evidence type="ECO:0000313" key="8">
    <source>
        <dbReference type="EMBL" id="TQN72265.1"/>
    </source>
</evidence>
<evidence type="ECO:0000256" key="2">
    <source>
        <dbReference type="ARBA" id="ARBA00009457"/>
    </source>
</evidence>
<keyword evidence="9" id="KW-1185">Reference proteome</keyword>
<comment type="subcellular location">
    <subcellularLocation>
        <location evidence="1">Membrane</location>
        <topology evidence="1">Multi-pass membrane protein</topology>
    </subcellularLocation>
</comment>
<evidence type="ECO:0000256" key="1">
    <source>
        <dbReference type="ARBA" id="ARBA00004141"/>
    </source>
</evidence>
<name>A0A5Q4BYU2_9PEZI</name>
<organism evidence="8 9">
    <name type="scientific">Colletotrichum shisoi</name>
    <dbReference type="NCBI Taxonomy" id="2078593"/>
    <lineage>
        <taxon>Eukaryota</taxon>
        <taxon>Fungi</taxon>
        <taxon>Dikarya</taxon>
        <taxon>Ascomycota</taxon>
        <taxon>Pezizomycotina</taxon>
        <taxon>Sordariomycetes</taxon>
        <taxon>Hypocreomycetidae</taxon>
        <taxon>Glomerellales</taxon>
        <taxon>Glomerellaceae</taxon>
        <taxon>Colletotrichum</taxon>
        <taxon>Colletotrichum destructivum species complex</taxon>
    </lineage>
</organism>
<evidence type="ECO:0000256" key="7">
    <source>
        <dbReference type="SAM" id="Phobius"/>
    </source>
</evidence>
<feature type="compositionally biased region" description="Basic and acidic residues" evidence="6">
    <location>
        <begin position="12"/>
        <end position="27"/>
    </location>
</feature>
<dbReference type="GO" id="GO:0005886">
    <property type="term" value="C:plasma membrane"/>
    <property type="evidence" value="ECO:0007669"/>
    <property type="project" value="TreeGrafter"/>
</dbReference>
<dbReference type="EMBL" id="PUHP01000187">
    <property type="protein sequence ID" value="TQN72265.1"/>
    <property type="molecule type" value="Genomic_DNA"/>
</dbReference>
<keyword evidence="3 7" id="KW-0812">Transmembrane</keyword>
<evidence type="ECO:0000256" key="3">
    <source>
        <dbReference type="ARBA" id="ARBA00022692"/>
    </source>
</evidence>
<dbReference type="GO" id="GO:0005783">
    <property type="term" value="C:endoplasmic reticulum"/>
    <property type="evidence" value="ECO:0007669"/>
    <property type="project" value="TreeGrafter"/>
</dbReference>
<accession>A0A5Q4BYU2</accession>
<evidence type="ECO:0000256" key="5">
    <source>
        <dbReference type="ARBA" id="ARBA00023136"/>
    </source>
</evidence>
<dbReference type="Pfam" id="PF03381">
    <property type="entry name" value="CDC50"/>
    <property type="match status" value="1"/>
</dbReference>
<feature type="region of interest" description="Disordered" evidence="6">
    <location>
        <begin position="1"/>
        <end position="36"/>
    </location>
</feature>
<dbReference type="AlphaFoldDB" id="A0A5Q4BYU2"/>
<dbReference type="Proteomes" id="UP000326340">
    <property type="component" value="Unassembled WGS sequence"/>
</dbReference>
<evidence type="ECO:0000313" key="9">
    <source>
        <dbReference type="Proteomes" id="UP000326340"/>
    </source>
</evidence>
<keyword evidence="4 7" id="KW-1133">Transmembrane helix</keyword>
<dbReference type="GO" id="GO:0005794">
    <property type="term" value="C:Golgi apparatus"/>
    <property type="evidence" value="ECO:0007669"/>
    <property type="project" value="TreeGrafter"/>
</dbReference>
<keyword evidence="5 7" id="KW-0472">Membrane</keyword>
<comment type="caution">
    <text evidence="8">The sequence shown here is derived from an EMBL/GenBank/DDBJ whole genome shotgun (WGS) entry which is preliminary data.</text>
</comment>
<comment type="similarity">
    <text evidence="2">Belongs to the CDC50/LEM3 family.</text>
</comment>
<protein>
    <submittedName>
        <fullName evidence="8">Meiotically up-regulated protein 89</fullName>
    </submittedName>
</protein>
<sequence>MPEPSPGVNHADSIDPRHDTGKKDDKKKSRRPASMWKPRNNANLLLSAVAEAEAYRISAAAFEGMATNLDTQNCLASVLHYRHHIRSHRWIATLCKFKGRFRTFLVLERSLTNRPKVKEIRIDYTNCLTEATENLEAMDSKYISTAFSSDAQTKNALWAVRDIEVKDGPITYPAKQCTIQFYIPEPMGPPVLFYYHLTNFYQNHRRYVASFYDKQLKGNAESASNVNSSTCEPLEWDSEAQKPYYPCGLIANSMFNDTFTSPRWLQGDSIYPMSTEENIAWASDSDLYGKTQYNPEDIVPPPNWRVRYPNYTADHLPPDISKWPAFQVWMRTAGLPTFSKLYQRNDDESMVTGNYEVNITDNFPTTEYKGTKSIVITTRTIMGGRNPFLGIAYVVVGGMCILLGVVFTVTHLIKPRKLGDHTYLSWNNAPGSKQGAGASSA</sequence>
<dbReference type="PANTHER" id="PTHR10926:SF0">
    <property type="entry name" value="CDC50, ISOFORM A"/>
    <property type="match status" value="1"/>
</dbReference>
<feature type="transmembrane region" description="Helical" evidence="7">
    <location>
        <begin position="388"/>
        <end position="413"/>
    </location>
</feature>
<dbReference type="OrthoDB" id="340608at2759"/>
<dbReference type="PANTHER" id="PTHR10926">
    <property type="entry name" value="CELL CYCLE CONTROL PROTEIN 50"/>
    <property type="match status" value="1"/>
</dbReference>